<dbReference type="Proteomes" id="UP001430544">
    <property type="component" value="Unassembled WGS sequence"/>
</dbReference>
<name>A0AAJ0N2I4_9XANT</name>
<dbReference type="EMBL" id="JAJIUN010000054">
    <property type="protein sequence ID" value="MCC8622838.1"/>
    <property type="molecule type" value="Genomic_DNA"/>
</dbReference>
<evidence type="ECO:0008006" key="5">
    <source>
        <dbReference type="Google" id="ProtNLM"/>
    </source>
</evidence>
<accession>A0AAJ0N2I4</accession>
<protein>
    <recommendedName>
        <fullName evidence="5">Filamentous haemagglutinin FhaB/tRNA nuclease CdiA-like TPS domain-containing protein</fullName>
    </recommendedName>
</protein>
<reference evidence="2" key="2">
    <citation type="submission" date="2021-11" db="EMBL/GenBank/DDBJ databases">
        <title>Genome resources and taxonomic validation of 89 Xanthomonas strains.</title>
        <authorList>
            <person name="Tambong J.T."/>
        </authorList>
    </citation>
    <scope>NUCLEOTIDE SEQUENCE</scope>
    <source>
        <strain evidence="2">Bv 5-4A</strain>
    </source>
</reference>
<comment type="caution">
    <text evidence="1">The sequence shown here is derived from an EMBL/GenBank/DDBJ whole genome shotgun (WGS) entry which is preliminary data.</text>
</comment>
<proteinExistence type="predicted"/>
<evidence type="ECO:0000313" key="1">
    <source>
        <dbReference type="EMBL" id="KHM91125.1"/>
    </source>
</evidence>
<evidence type="ECO:0000313" key="3">
    <source>
        <dbReference type="Proteomes" id="UP000030969"/>
    </source>
</evidence>
<organism evidence="1 3">
    <name type="scientific">Xanthomonas vesicatoria</name>
    <dbReference type="NCBI Taxonomy" id="56460"/>
    <lineage>
        <taxon>Bacteria</taxon>
        <taxon>Pseudomonadati</taxon>
        <taxon>Pseudomonadota</taxon>
        <taxon>Gammaproteobacteria</taxon>
        <taxon>Lysobacterales</taxon>
        <taxon>Lysobacteraceae</taxon>
        <taxon>Xanthomonas</taxon>
    </lineage>
</organism>
<dbReference type="EMBL" id="JSYJ01000180">
    <property type="protein sequence ID" value="KHM91125.1"/>
    <property type="molecule type" value="Genomic_DNA"/>
</dbReference>
<sequence>MVEQDYQGQKILVPVVYLASNLLQLRGNGALIAGGNVELNATNTTSNQGVIAGADISVTAGNLLNQGRISGTGSEREENLFLL</sequence>
<evidence type="ECO:0000313" key="2">
    <source>
        <dbReference type="EMBL" id="MCC8622838.1"/>
    </source>
</evidence>
<keyword evidence="4" id="KW-1185">Reference proteome</keyword>
<dbReference type="AlphaFoldDB" id="A0AAJ0N2I4"/>
<evidence type="ECO:0000313" key="4">
    <source>
        <dbReference type="Proteomes" id="UP001430544"/>
    </source>
</evidence>
<dbReference type="Proteomes" id="UP000030969">
    <property type="component" value="Unassembled WGS sequence"/>
</dbReference>
<gene>
    <name evidence="2" type="ORF">LN473_12730</name>
    <name evidence="1" type="ORF">OR61_20070</name>
</gene>
<reference evidence="1 3" key="1">
    <citation type="submission" date="2014-11" db="EMBL/GenBank/DDBJ databases">
        <title>Draft Genome Sequences of Xanthomonas vesicatoria Strains from the Balkan Peninsula.</title>
        <authorList>
            <person name="Vancheva T."/>
            <person name="Lefeuvre P."/>
            <person name="Bogatzevska N."/>
            <person name="Moncheva P."/>
            <person name="Koebnik R."/>
        </authorList>
    </citation>
    <scope>NUCLEOTIDE SEQUENCE [LARGE SCALE GENOMIC DNA]</scope>
    <source>
        <strain evidence="1 3">53M</strain>
    </source>
</reference>